<sequence length="188" mass="21971">MAKSITLHLAPLSAWFSRFAANGQSNEIERGIDLYRNSHVWDYHASRTGIHASVEDRQLAFYQVNVTWLNEWNQAVDPERFLPDPLVNLTMRCTCTSVNMPCEHVAAAVIYWISELDRKNREQPSMILPDADKRDYDRKLAFFRKLSKEKTASFADFDADSLHLRPDLQKEISRISTRVMRQIRDWVK</sequence>
<reference evidence="3" key="1">
    <citation type="journal article" date="2014" name="Int. J. Syst. Evol. Microbiol.">
        <title>Complete genome sequence of Corynebacterium casei LMG S-19264T (=DSM 44701T), isolated from a smear-ripened cheese.</title>
        <authorList>
            <consortium name="US DOE Joint Genome Institute (JGI-PGF)"/>
            <person name="Walter F."/>
            <person name="Albersmeier A."/>
            <person name="Kalinowski J."/>
            <person name="Ruckert C."/>
        </authorList>
    </citation>
    <scope>NUCLEOTIDE SEQUENCE</scope>
    <source>
        <strain evidence="3">JCM 15325</strain>
    </source>
</reference>
<gene>
    <name evidence="3" type="ORF">GCM10007968_16890</name>
</gene>
<dbReference type="GO" id="GO:0008270">
    <property type="term" value="F:zinc ion binding"/>
    <property type="evidence" value="ECO:0007669"/>
    <property type="project" value="UniProtKB-KW"/>
</dbReference>
<proteinExistence type="predicted"/>
<evidence type="ECO:0000256" key="1">
    <source>
        <dbReference type="PROSITE-ProRule" id="PRU00325"/>
    </source>
</evidence>
<dbReference type="PROSITE" id="PS50966">
    <property type="entry name" value="ZF_SWIM"/>
    <property type="match status" value="1"/>
</dbReference>
<evidence type="ECO:0000313" key="4">
    <source>
        <dbReference type="Proteomes" id="UP000654670"/>
    </source>
</evidence>
<evidence type="ECO:0000259" key="2">
    <source>
        <dbReference type="PROSITE" id="PS50966"/>
    </source>
</evidence>
<reference evidence="3" key="2">
    <citation type="submission" date="2020-09" db="EMBL/GenBank/DDBJ databases">
        <authorList>
            <person name="Sun Q."/>
            <person name="Ohkuma M."/>
        </authorList>
    </citation>
    <scope>NUCLEOTIDE SEQUENCE</scope>
    <source>
        <strain evidence="3">JCM 15325</strain>
    </source>
</reference>
<organism evidence="3 4">
    <name type="scientific">Sporolactobacillus putidus</name>
    <dbReference type="NCBI Taxonomy" id="492735"/>
    <lineage>
        <taxon>Bacteria</taxon>
        <taxon>Bacillati</taxon>
        <taxon>Bacillota</taxon>
        <taxon>Bacilli</taxon>
        <taxon>Bacillales</taxon>
        <taxon>Sporolactobacillaceae</taxon>
        <taxon>Sporolactobacillus</taxon>
    </lineage>
</organism>
<name>A0A917S2T9_9BACL</name>
<dbReference type="InterPro" id="IPR007527">
    <property type="entry name" value="Znf_SWIM"/>
</dbReference>
<keyword evidence="1" id="KW-0863">Zinc-finger</keyword>
<protein>
    <recommendedName>
        <fullName evidence="2">SWIM-type domain-containing protein</fullName>
    </recommendedName>
</protein>
<feature type="domain" description="SWIM-type" evidence="2">
    <location>
        <begin position="85"/>
        <end position="113"/>
    </location>
</feature>
<dbReference type="EMBL" id="BMOK01000006">
    <property type="protein sequence ID" value="GGL53429.1"/>
    <property type="molecule type" value="Genomic_DNA"/>
</dbReference>
<dbReference type="Proteomes" id="UP000654670">
    <property type="component" value="Unassembled WGS sequence"/>
</dbReference>
<keyword evidence="1" id="KW-0479">Metal-binding</keyword>
<evidence type="ECO:0000313" key="3">
    <source>
        <dbReference type="EMBL" id="GGL53429.1"/>
    </source>
</evidence>
<dbReference type="RefSeq" id="WP_188802666.1">
    <property type="nucleotide sequence ID" value="NZ_BMOK01000006.1"/>
</dbReference>
<keyword evidence="4" id="KW-1185">Reference proteome</keyword>
<keyword evidence="1" id="KW-0862">Zinc</keyword>
<dbReference type="AlphaFoldDB" id="A0A917S2T9"/>
<comment type="caution">
    <text evidence="3">The sequence shown here is derived from an EMBL/GenBank/DDBJ whole genome shotgun (WGS) entry which is preliminary data.</text>
</comment>
<accession>A0A917S2T9</accession>